<organism evidence="2">
    <name type="scientific">Anguilla anguilla</name>
    <name type="common">European freshwater eel</name>
    <name type="synonym">Muraena anguilla</name>
    <dbReference type="NCBI Taxonomy" id="7936"/>
    <lineage>
        <taxon>Eukaryota</taxon>
        <taxon>Metazoa</taxon>
        <taxon>Chordata</taxon>
        <taxon>Craniata</taxon>
        <taxon>Vertebrata</taxon>
        <taxon>Euteleostomi</taxon>
        <taxon>Actinopterygii</taxon>
        <taxon>Neopterygii</taxon>
        <taxon>Teleostei</taxon>
        <taxon>Anguilliformes</taxon>
        <taxon>Anguillidae</taxon>
        <taxon>Anguilla</taxon>
    </lineage>
</organism>
<feature type="transmembrane region" description="Helical" evidence="1">
    <location>
        <begin position="18"/>
        <end position="36"/>
    </location>
</feature>
<keyword evidence="1" id="KW-1133">Transmembrane helix</keyword>
<sequence>MLKLFQLIFQISFLTPKLAELIFEVILLFLLINYILREGLTFRL</sequence>
<protein>
    <submittedName>
        <fullName evidence="2">Uncharacterized protein</fullName>
    </submittedName>
</protein>
<evidence type="ECO:0000313" key="2">
    <source>
        <dbReference type="EMBL" id="JAH31791.1"/>
    </source>
</evidence>
<proteinExistence type="predicted"/>
<dbReference type="AlphaFoldDB" id="A0A0E9RRJ1"/>
<keyword evidence="1" id="KW-0472">Membrane</keyword>
<reference evidence="2" key="2">
    <citation type="journal article" date="2015" name="Fish Shellfish Immunol.">
        <title>Early steps in the European eel (Anguilla anguilla)-Vibrio vulnificus interaction in the gills: Role of the RtxA13 toxin.</title>
        <authorList>
            <person name="Callol A."/>
            <person name="Pajuelo D."/>
            <person name="Ebbesson L."/>
            <person name="Teles M."/>
            <person name="MacKenzie S."/>
            <person name="Amaro C."/>
        </authorList>
    </citation>
    <scope>NUCLEOTIDE SEQUENCE</scope>
</reference>
<keyword evidence="1" id="KW-0812">Transmembrane</keyword>
<name>A0A0E9RRJ1_ANGAN</name>
<dbReference type="EMBL" id="GBXM01076786">
    <property type="protein sequence ID" value="JAH31791.1"/>
    <property type="molecule type" value="Transcribed_RNA"/>
</dbReference>
<accession>A0A0E9RRJ1</accession>
<reference evidence="2" key="1">
    <citation type="submission" date="2014-11" db="EMBL/GenBank/DDBJ databases">
        <authorList>
            <person name="Amaro Gonzalez C."/>
        </authorList>
    </citation>
    <scope>NUCLEOTIDE SEQUENCE</scope>
</reference>
<evidence type="ECO:0000256" key="1">
    <source>
        <dbReference type="SAM" id="Phobius"/>
    </source>
</evidence>